<protein>
    <submittedName>
        <fullName evidence="1">DUF4197 domain-containing protein</fullName>
    </submittedName>
</protein>
<dbReference type="Proteomes" id="UP000486602">
    <property type="component" value="Unassembled WGS sequence"/>
</dbReference>
<accession>A0A7K3WLP3</accession>
<reference evidence="1 2" key="1">
    <citation type="submission" date="2020-02" db="EMBL/GenBank/DDBJ databases">
        <title>Out from the shadows clarifying the taxonomy of the family Cryomorphaceae and related taxa by utilizing the GTDB taxonomic framework.</title>
        <authorList>
            <person name="Bowman J.P."/>
        </authorList>
    </citation>
    <scope>NUCLEOTIDE SEQUENCE [LARGE SCALE GENOMIC DNA]</scope>
    <source>
        <strain evidence="1 2">QSSC 1-22</strain>
    </source>
</reference>
<name>A0A7K3WLP3_9FLAO</name>
<proteinExistence type="predicted"/>
<evidence type="ECO:0000313" key="1">
    <source>
        <dbReference type="EMBL" id="NEN22570.1"/>
    </source>
</evidence>
<evidence type="ECO:0000313" key="2">
    <source>
        <dbReference type="Proteomes" id="UP000486602"/>
    </source>
</evidence>
<dbReference type="Pfam" id="PF13852">
    <property type="entry name" value="DUF4197"/>
    <property type="match status" value="1"/>
</dbReference>
<dbReference type="RefSeq" id="WP_163283294.1">
    <property type="nucleotide sequence ID" value="NZ_JAAGVY010000003.1"/>
</dbReference>
<sequence>MRKFIPLLAILLMGCSQQEIQRTLEGANEVLYGEGGSLTTSEVASGLKEALVKGTDYAVDFSGVKDGFYKNPRLFIPFPEEAEKVKETALKLGLTSQVNKFEETLNRAAEQAVKEAKPIFVNAITSMTVEDAFGLLKGGDNAATEYLRRKTSAELFNKFEPKVSQAVNQVELTKYWNPLANAYNSATQLTGGETIDPDLTEYVTNRSIDGLFKLIADEEKQIRENPAARVTDLLKKVFGSEAAK</sequence>
<comment type="caution">
    <text evidence="1">The sequence shown here is derived from an EMBL/GenBank/DDBJ whole genome shotgun (WGS) entry which is preliminary data.</text>
</comment>
<dbReference type="EMBL" id="JAAGVY010000003">
    <property type="protein sequence ID" value="NEN22570.1"/>
    <property type="molecule type" value="Genomic_DNA"/>
</dbReference>
<dbReference type="AlphaFoldDB" id="A0A7K3WLP3"/>
<dbReference type="InterPro" id="IPR025245">
    <property type="entry name" value="DUF4197"/>
</dbReference>
<dbReference type="PROSITE" id="PS51257">
    <property type="entry name" value="PROKAR_LIPOPROTEIN"/>
    <property type="match status" value="1"/>
</dbReference>
<gene>
    <name evidence="1" type="ORF">G3O08_03510</name>
</gene>
<keyword evidence="2" id="KW-1185">Reference proteome</keyword>
<organism evidence="1 2">
    <name type="scientific">Cryomorpha ignava</name>
    <dbReference type="NCBI Taxonomy" id="101383"/>
    <lineage>
        <taxon>Bacteria</taxon>
        <taxon>Pseudomonadati</taxon>
        <taxon>Bacteroidota</taxon>
        <taxon>Flavobacteriia</taxon>
        <taxon>Flavobacteriales</taxon>
        <taxon>Cryomorphaceae</taxon>
        <taxon>Cryomorpha</taxon>
    </lineage>
</organism>